<evidence type="ECO:0000313" key="3">
    <source>
        <dbReference type="Proteomes" id="UP000233556"/>
    </source>
</evidence>
<reference evidence="3" key="1">
    <citation type="submission" date="2017-11" db="EMBL/GenBank/DDBJ databases">
        <authorList>
            <person name="Lima N.C."/>
            <person name="Parody-Merino A.M."/>
            <person name="Battley P.F."/>
            <person name="Fidler A.E."/>
            <person name="Prosdocimi F."/>
        </authorList>
    </citation>
    <scope>NUCLEOTIDE SEQUENCE [LARGE SCALE GENOMIC DNA]</scope>
</reference>
<evidence type="ECO:0000313" key="2">
    <source>
        <dbReference type="EMBL" id="PKU28506.1"/>
    </source>
</evidence>
<gene>
    <name evidence="2" type="ORF">llap_21190</name>
</gene>
<dbReference type="AlphaFoldDB" id="A0A2I0T3Y6"/>
<reference evidence="3" key="2">
    <citation type="submission" date="2017-12" db="EMBL/GenBank/DDBJ databases">
        <title>Genome sequence of the Bar-tailed Godwit (Limosa lapponica baueri).</title>
        <authorList>
            <person name="Lima N.C.B."/>
            <person name="Parody-Merino A.M."/>
            <person name="Battley P.F."/>
            <person name="Fidler A.E."/>
            <person name="Prosdocimi F."/>
        </authorList>
    </citation>
    <scope>NUCLEOTIDE SEQUENCE [LARGE SCALE GENOMIC DNA]</scope>
</reference>
<feature type="transmembrane region" description="Helical" evidence="1">
    <location>
        <begin position="22"/>
        <end position="46"/>
    </location>
</feature>
<proteinExistence type="predicted"/>
<keyword evidence="1" id="KW-0472">Membrane</keyword>
<name>A0A2I0T3Y6_LIMLA</name>
<keyword evidence="3" id="KW-1185">Reference proteome</keyword>
<protein>
    <submittedName>
        <fullName evidence="2">Uncharacterized protein</fullName>
    </submittedName>
</protein>
<dbReference type="Proteomes" id="UP000233556">
    <property type="component" value="Unassembled WGS sequence"/>
</dbReference>
<keyword evidence="1" id="KW-0812">Transmembrane</keyword>
<keyword evidence="1" id="KW-1133">Transmembrane helix</keyword>
<accession>A0A2I0T3Y6</accession>
<sequence length="85" mass="10045">MFHLSFPLLLYRCFLLQFQFQLLYHCLCLLIPIHLLSVCWVCWCCLEVFPFGGHLGALVVSLYAQQSRQLQTPLHLPKHKILEFQ</sequence>
<dbReference type="EMBL" id="KZ520288">
    <property type="protein sequence ID" value="PKU28506.1"/>
    <property type="molecule type" value="Genomic_DNA"/>
</dbReference>
<evidence type="ECO:0000256" key="1">
    <source>
        <dbReference type="SAM" id="Phobius"/>
    </source>
</evidence>
<organism evidence="2 3">
    <name type="scientific">Limosa lapponica baueri</name>
    <dbReference type="NCBI Taxonomy" id="1758121"/>
    <lineage>
        <taxon>Eukaryota</taxon>
        <taxon>Metazoa</taxon>
        <taxon>Chordata</taxon>
        <taxon>Craniata</taxon>
        <taxon>Vertebrata</taxon>
        <taxon>Euteleostomi</taxon>
        <taxon>Archelosauria</taxon>
        <taxon>Archosauria</taxon>
        <taxon>Dinosauria</taxon>
        <taxon>Saurischia</taxon>
        <taxon>Theropoda</taxon>
        <taxon>Coelurosauria</taxon>
        <taxon>Aves</taxon>
        <taxon>Neognathae</taxon>
        <taxon>Neoaves</taxon>
        <taxon>Charadriiformes</taxon>
        <taxon>Scolopacidae</taxon>
        <taxon>Limosa</taxon>
    </lineage>
</organism>